<organism evidence="1 2">
    <name type="scientific">Methylotenera mobilis (strain JLW8 / ATCC BAA-1282 / DSM 17540)</name>
    <dbReference type="NCBI Taxonomy" id="583345"/>
    <lineage>
        <taxon>Bacteria</taxon>
        <taxon>Pseudomonadati</taxon>
        <taxon>Pseudomonadota</taxon>
        <taxon>Betaproteobacteria</taxon>
        <taxon>Nitrosomonadales</taxon>
        <taxon>Methylophilaceae</taxon>
        <taxon>Methylotenera</taxon>
    </lineage>
</organism>
<dbReference type="eggNOG" id="ENOG5030XPN">
    <property type="taxonomic scope" value="Bacteria"/>
</dbReference>
<evidence type="ECO:0000313" key="2">
    <source>
        <dbReference type="Proteomes" id="UP000002742"/>
    </source>
</evidence>
<dbReference type="Proteomes" id="UP000002742">
    <property type="component" value="Chromosome"/>
</dbReference>
<dbReference type="OrthoDB" id="370799at2"/>
<reference evidence="1 2" key="2">
    <citation type="journal article" date="2011" name="J. Bacteriol.">
        <title>Genomes of three methylotrophs from a single niche uncover genetic and metabolic divergence of Methylophilaceae.</title>
        <authorList>
            <person name="Lapidus A."/>
            <person name="Clum A."/>
            <person name="Labutti K."/>
            <person name="Kaluzhnaya M.G."/>
            <person name="Lim S."/>
            <person name="Beck D.A."/>
            <person name="Glavina Del Rio T."/>
            <person name="Nolan M."/>
            <person name="Mavromatis K."/>
            <person name="Huntemann M."/>
            <person name="Lucas S."/>
            <person name="Lidstrom M.E."/>
            <person name="Ivanova N."/>
            <person name="Chistoserdova L."/>
        </authorList>
    </citation>
    <scope>NUCLEOTIDE SEQUENCE [LARGE SCALE GENOMIC DNA]</scope>
    <source>
        <strain evidence="2">JLW8 / ATCC BAA-1282 / DSM 17540</strain>
    </source>
</reference>
<dbReference type="HOGENOM" id="CLU_165468_1_0_4"/>
<keyword evidence="2" id="KW-1185">Reference proteome</keyword>
<dbReference type="STRING" id="583345.Mmol_1744"/>
<gene>
    <name evidence="1" type="ordered locus">Mmol_1744</name>
</gene>
<evidence type="ECO:0000313" key="1">
    <source>
        <dbReference type="EMBL" id="ACT48648.1"/>
    </source>
</evidence>
<sequence length="81" mass="8961">MADKVALLKAVQAAQAGDWDAAHQIAQDCSSPTANWLHAVLHKIEGDEWNSKYWYARGSGHNYQDFADIEAELGAIYQSLV</sequence>
<dbReference type="EMBL" id="CP001672">
    <property type="protein sequence ID" value="ACT48648.1"/>
    <property type="molecule type" value="Genomic_DNA"/>
</dbReference>
<protein>
    <submittedName>
        <fullName evidence="1">Uncharacterized protein</fullName>
    </submittedName>
</protein>
<dbReference type="RefSeq" id="WP_015832683.1">
    <property type="nucleotide sequence ID" value="NC_012968.1"/>
</dbReference>
<accession>C6WXJ9</accession>
<proteinExistence type="predicted"/>
<dbReference type="AlphaFoldDB" id="C6WXJ9"/>
<dbReference type="KEGG" id="mmb:Mmol_1744"/>
<reference evidence="2" key="1">
    <citation type="submission" date="2009-07" db="EMBL/GenBank/DDBJ databases">
        <title>Complete sequence of Methylotenera mobilis JLW8.</title>
        <authorList>
            <consortium name="US DOE Joint Genome Institute"/>
            <person name="Lucas S."/>
            <person name="Copeland A."/>
            <person name="Lapidus A."/>
            <person name="Glavina del Rio T."/>
            <person name="Tice H."/>
            <person name="Bruce D."/>
            <person name="Goodwin L."/>
            <person name="Pitluck S."/>
            <person name="LaButti K.M."/>
            <person name="Clum A."/>
            <person name="Larimer F."/>
            <person name="Land M."/>
            <person name="Hauser L."/>
            <person name="Kyrpides N."/>
            <person name="Mikhailova N."/>
            <person name="Kayluzhnaya M."/>
            <person name="Chistoserdova L."/>
        </authorList>
    </citation>
    <scope>NUCLEOTIDE SEQUENCE [LARGE SCALE GENOMIC DNA]</scope>
    <source>
        <strain evidence="2">JLW8 / ATCC BAA-1282 / DSM 17540</strain>
    </source>
</reference>
<name>C6WXJ9_METML</name>